<keyword evidence="6" id="KW-0547">Nucleotide-binding</keyword>
<evidence type="ECO:0000313" key="13">
    <source>
        <dbReference type="Proteomes" id="UP001321766"/>
    </source>
</evidence>
<keyword evidence="8" id="KW-0067">ATP-binding</keyword>
<dbReference type="Proteomes" id="UP001321766">
    <property type="component" value="Chromosome"/>
</dbReference>
<evidence type="ECO:0000256" key="6">
    <source>
        <dbReference type="ARBA" id="ARBA00022741"/>
    </source>
</evidence>
<sequence>MDSIDLHGIRATVLAGPREEAFTYQVDATLYLNVAGAASQDDLTQTVDYVQVARRIVSCIERSDAALIETVASQVAQSILLSHQVRRVRVSVSRLDAGRGTGLNLEQVAVTIEREAPSSSETASTAASVAAGLASEHDKCEQSHRHHPAGGNESVEDSASEHSVDDDNYRHKAVIALSGNIGNVQEAMRTAIVSLDGVPGGQILGISPLYRRQSQGLPDFLCAVAIVESSLGPLDLASALRMIESAHGRSHTLAVPSYPLGIELVDVDGKVWSIQDMLEAQPQALQWVDWTGDDLALPLPQAWQRADILKPWSDLEPLAQLAGDHPGTIIDLAQQAPHEGDVNVVSDTWILGGSV</sequence>
<comment type="pathway">
    <text evidence="2">Cofactor biosynthesis; tetrahydrofolate biosynthesis; 2-amino-4-hydroxy-6-hydroxymethyl-7,8-dihydropteridine diphosphate from 7,8-dihydroneopterin triphosphate: step 4/4.</text>
</comment>
<dbReference type="PANTHER" id="PTHR43071:SF1">
    <property type="entry name" value="2-AMINO-4-HYDROXY-6-HYDROXYMETHYLDIHYDROPTERIDINE PYROPHOSPHOKINASE"/>
    <property type="match status" value="1"/>
</dbReference>
<dbReference type="InterPro" id="IPR035907">
    <property type="entry name" value="Hppk_sf"/>
</dbReference>
<dbReference type="Gene3D" id="3.30.70.560">
    <property type="entry name" value="7,8-Dihydro-6-hydroxymethylpterin-pyrophosphokinase HPPK"/>
    <property type="match status" value="1"/>
</dbReference>
<organism evidence="12 13">
    <name type="scientific">Bombiscardovia nodaiensis</name>
    <dbReference type="NCBI Taxonomy" id="2932181"/>
    <lineage>
        <taxon>Bacteria</taxon>
        <taxon>Bacillati</taxon>
        <taxon>Actinomycetota</taxon>
        <taxon>Actinomycetes</taxon>
        <taxon>Bifidobacteriales</taxon>
        <taxon>Bifidobacteriaceae</taxon>
        <taxon>Bombiscardovia</taxon>
    </lineage>
</organism>
<keyword evidence="9" id="KW-0289">Folate biosynthesis</keyword>
<comment type="similarity">
    <text evidence="3">In the N-terminal section; belongs to the DHNA family.</text>
</comment>
<protein>
    <recommendedName>
        <fullName evidence="4">2-amino-4-hydroxy-6-hydroxymethyldihydropteridine diphosphokinase</fullName>
        <ecNumber evidence="4">2.7.6.3</ecNumber>
    </recommendedName>
</protein>
<evidence type="ECO:0000256" key="5">
    <source>
        <dbReference type="ARBA" id="ARBA00022679"/>
    </source>
</evidence>
<evidence type="ECO:0000256" key="9">
    <source>
        <dbReference type="ARBA" id="ARBA00022909"/>
    </source>
</evidence>
<keyword evidence="13" id="KW-1185">Reference proteome</keyword>
<dbReference type="InterPro" id="IPR006157">
    <property type="entry name" value="FolB_dom"/>
</dbReference>
<reference evidence="12 13" key="1">
    <citation type="journal article" date="2023" name="Microbiol. Spectr.">
        <title>Symbiosis of Carpenter Bees with Uncharacterized Lactic Acid Bacteria Showing NAD Auxotrophy.</title>
        <authorList>
            <person name="Kawasaki S."/>
            <person name="Ozawa K."/>
            <person name="Mori T."/>
            <person name="Yamamoto A."/>
            <person name="Ito M."/>
            <person name="Ohkuma M."/>
            <person name="Sakamoto M."/>
            <person name="Matsutani M."/>
        </authorList>
    </citation>
    <scope>NUCLEOTIDE SEQUENCE [LARGE SCALE GENOMIC DNA]</scope>
    <source>
        <strain evidence="12 13">Kim37-2</strain>
    </source>
</reference>
<evidence type="ECO:0000256" key="7">
    <source>
        <dbReference type="ARBA" id="ARBA00022777"/>
    </source>
</evidence>
<dbReference type="Pfam" id="PF01288">
    <property type="entry name" value="HPPK"/>
    <property type="match status" value="1"/>
</dbReference>
<evidence type="ECO:0000259" key="11">
    <source>
        <dbReference type="SMART" id="SM00905"/>
    </source>
</evidence>
<evidence type="ECO:0000256" key="4">
    <source>
        <dbReference type="ARBA" id="ARBA00013253"/>
    </source>
</evidence>
<name>A0ABM8B6Y7_9BIFI</name>
<proteinExistence type="inferred from homology"/>
<dbReference type="InterPro" id="IPR000550">
    <property type="entry name" value="Hppk"/>
</dbReference>
<keyword evidence="5" id="KW-0808">Transferase</keyword>
<evidence type="ECO:0000256" key="10">
    <source>
        <dbReference type="SAM" id="MobiDB-lite"/>
    </source>
</evidence>
<evidence type="ECO:0000256" key="2">
    <source>
        <dbReference type="ARBA" id="ARBA00005051"/>
    </source>
</evidence>
<dbReference type="Pfam" id="PF02152">
    <property type="entry name" value="FolB"/>
    <property type="match status" value="1"/>
</dbReference>
<evidence type="ECO:0000313" key="12">
    <source>
        <dbReference type="EMBL" id="BDR52612.1"/>
    </source>
</evidence>
<evidence type="ECO:0000256" key="1">
    <source>
        <dbReference type="ARBA" id="ARBA00000198"/>
    </source>
</evidence>
<dbReference type="NCBIfam" id="TIGR00526">
    <property type="entry name" value="folB_dom"/>
    <property type="match status" value="1"/>
</dbReference>
<dbReference type="SUPFAM" id="SSF55620">
    <property type="entry name" value="Tetrahydrobiopterin biosynthesis enzymes-like"/>
    <property type="match status" value="1"/>
</dbReference>
<gene>
    <name evidence="12" type="ORF">KIM372_05190</name>
</gene>
<comment type="catalytic activity">
    <reaction evidence="1">
        <text>6-hydroxymethyl-7,8-dihydropterin + ATP = (7,8-dihydropterin-6-yl)methyl diphosphate + AMP + H(+)</text>
        <dbReference type="Rhea" id="RHEA:11412"/>
        <dbReference type="ChEBI" id="CHEBI:15378"/>
        <dbReference type="ChEBI" id="CHEBI:30616"/>
        <dbReference type="ChEBI" id="CHEBI:44841"/>
        <dbReference type="ChEBI" id="CHEBI:72950"/>
        <dbReference type="ChEBI" id="CHEBI:456215"/>
        <dbReference type="EC" id="2.7.6.3"/>
    </reaction>
</comment>
<evidence type="ECO:0000256" key="8">
    <source>
        <dbReference type="ARBA" id="ARBA00022840"/>
    </source>
</evidence>
<dbReference type="EMBL" id="AP026798">
    <property type="protein sequence ID" value="BDR52612.1"/>
    <property type="molecule type" value="Genomic_DNA"/>
</dbReference>
<dbReference type="InterPro" id="IPR043133">
    <property type="entry name" value="GTP-CH-I_C/QueF"/>
</dbReference>
<feature type="domain" description="Dihydroneopterin aldolase/epimerase" evidence="11">
    <location>
        <begin position="4"/>
        <end position="114"/>
    </location>
</feature>
<evidence type="ECO:0000256" key="3">
    <source>
        <dbReference type="ARBA" id="ARBA00009640"/>
    </source>
</evidence>
<dbReference type="SUPFAM" id="SSF55083">
    <property type="entry name" value="6-hydroxymethyl-7,8-dihydropterin pyrophosphokinase, HPPK"/>
    <property type="match status" value="1"/>
</dbReference>
<accession>A0ABM8B6Y7</accession>
<dbReference type="Gene3D" id="3.30.1130.10">
    <property type="match status" value="1"/>
</dbReference>
<feature type="compositionally biased region" description="Low complexity" evidence="10">
    <location>
        <begin position="117"/>
        <end position="134"/>
    </location>
</feature>
<dbReference type="SMART" id="SM00905">
    <property type="entry name" value="FolB"/>
    <property type="match status" value="1"/>
</dbReference>
<feature type="region of interest" description="Disordered" evidence="10">
    <location>
        <begin position="114"/>
        <end position="165"/>
    </location>
</feature>
<keyword evidence="7" id="KW-0418">Kinase</keyword>
<dbReference type="PANTHER" id="PTHR43071">
    <property type="entry name" value="2-AMINO-4-HYDROXY-6-HYDROXYMETHYLDIHYDROPTERIDINE PYROPHOSPHOKINASE"/>
    <property type="match status" value="1"/>
</dbReference>
<dbReference type="EC" id="2.7.6.3" evidence="4"/>